<keyword evidence="12" id="KW-1185">Reference proteome</keyword>
<proteinExistence type="inferred from homology"/>
<evidence type="ECO:0000313" key="12">
    <source>
        <dbReference type="Proteomes" id="UP001212803"/>
    </source>
</evidence>
<feature type="transmembrane region" description="Helical" evidence="9">
    <location>
        <begin position="250"/>
        <end position="272"/>
    </location>
</feature>
<dbReference type="PANTHER" id="PTHR43294:SF20">
    <property type="entry name" value="P-TYPE ATPASE"/>
    <property type="match status" value="1"/>
</dbReference>
<dbReference type="InterPro" id="IPR036412">
    <property type="entry name" value="HAD-like_sf"/>
</dbReference>
<dbReference type="Proteomes" id="UP001212803">
    <property type="component" value="Chromosome"/>
</dbReference>
<dbReference type="Gene3D" id="3.40.1110.10">
    <property type="entry name" value="Calcium-transporting ATPase, cytoplasmic domain N"/>
    <property type="match status" value="1"/>
</dbReference>
<feature type="domain" description="Cation-transporting P-type ATPase N-terminal" evidence="10">
    <location>
        <begin position="13"/>
        <end position="86"/>
    </location>
</feature>
<dbReference type="InterPro" id="IPR006068">
    <property type="entry name" value="ATPase_P-typ_cation-transptr_C"/>
</dbReference>
<evidence type="ECO:0000313" key="11">
    <source>
        <dbReference type="EMBL" id="WBL36745.1"/>
    </source>
</evidence>
<dbReference type="Pfam" id="PF00122">
    <property type="entry name" value="E1-E2_ATPase"/>
    <property type="match status" value="1"/>
</dbReference>
<dbReference type="SMART" id="SM00831">
    <property type="entry name" value="Cation_ATPase_N"/>
    <property type="match status" value="1"/>
</dbReference>
<dbReference type="Pfam" id="PF08282">
    <property type="entry name" value="Hydrolase_3"/>
    <property type="match status" value="1"/>
</dbReference>
<dbReference type="SFLD" id="SFLDF00027">
    <property type="entry name" value="p-type_atpase"/>
    <property type="match status" value="1"/>
</dbReference>
<dbReference type="SFLD" id="SFLDS00003">
    <property type="entry name" value="Haloacid_Dehalogenase"/>
    <property type="match status" value="1"/>
</dbReference>
<gene>
    <name evidence="11" type="ORF">O0235_04080</name>
</gene>
<evidence type="ECO:0000256" key="9">
    <source>
        <dbReference type="SAM" id="Phobius"/>
    </source>
</evidence>
<dbReference type="InterPro" id="IPR008250">
    <property type="entry name" value="ATPase_P-typ_transduc_dom_A_sf"/>
</dbReference>
<dbReference type="InterPro" id="IPR050510">
    <property type="entry name" value="Cation_transp_ATPase_P-type"/>
</dbReference>
<keyword evidence="6" id="KW-1278">Translocase</keyword>
<feature type="transmembrane region" description="Helical" evidence="9">
    <location>
        <begin position="859"/>
        <end position="880"/>
    </location>
</feature>
<comment type="similarity">
    <text evidence="2">Belongs to the cation transport ATPase (P-type) (TC 3.A.3) family. Type IIA subfamily.</text>
</comment>
<dbReference type="SUPFAM" id="SSF56784">
    <property type="entry name" value="HAD-like"/>
    <property type="match status" value="1"/>
</dbReference>
<feature type="transmembrane region" description="Helical" evidence="9">
    <location>
        <begin position="683"/>
        <end position="704"/>
    </location>
</feature>
<dbReference type="SUPFAM" id="SSF81660">
    <property type="entry name" value="Metal cation-transporting ATPase, ATP-binding domain N"/>
    <property type="match status" value="1"/>
</dbReference>
<dbReference type="PROSITE" id="PS00154">
    <property type="entry name" value="ATPASE_E1_E2"/>
    <property type="match status" value="1"/>
</dbReference>
<dbReference type="Gene3D" id="1.20.1110.10">
    <property type="entry name" value="Calcium-transporting ATPase, transmembrane domain"/>
    <property type="match status" value="1"/>
</dbReference>
<dbReference type="PANTHER" id="PTHR43294">
    <property type="entry name" value="SODIUM/POTASSIUM-TRANSPORTING ATPASE SUBUNIT ALPHA"/>
    <property type="match status" value="1"/>
</dbReference>
<feature type="transmembrane region" description="Helical" evidence="9">
    <location>
        <begin position="90"/>
        <end position="106"/>
    </location>
</feature>
<feature type="transmembrane region" description="Helical" evidence="9">
    <location>
        <begin position="716"/>
        <end position="735"/>
    </location>
</feature>
<keyword evidence="3 9" id="KW-0812">Transmembrane</keyword>
<feature type="transmembrane region" description="Helical" evidence="9">
    <location>
        <begin position="284"/>
        <end position="307"/>
    </location>
</feature>
<reference evidence="11 12" key="1">
    <citation type="journal article" date="2023" name="ISME J.">
        <title>Thermophilic Dehalococcoidia with unusual traits shed light on an unexpected past.</title>
        <authorList>
            <person name="Palmer M."/>
            <person name="Covington J.K."/>
            <person name="Zhou E.M."/>
            <person name="Thomas S.C."/>
            <person name="Habib N."/>
            <person name="Seymour C.O."/>
            <person name="Lai D."/>
            <person name="Johnston J."/>
            <person name="Hashimi A."/>
            <person name="Jiao J.Y."/>
            <person name="Muok A.R."/>
            <person name="Liu L."/>
            <person name="Xian W.D."/>
            <person name="Zhi X.Y."/>
            <person name="Li M.M."/>
            <person name="Silva L.P."/>
            <person name="Bowen B.P."/>
            <person name="Louie K."/>
            <person name="Briegel A."/>
            <person name="Pett-Ridge J."/>
            <person name="Weber P.K."/>
            <person name="Tocheva E.I."/>
            <person name="Woyke T."/>
            <person name="Northen T.R."/>
            <person name="Mayali X."/>
            <person name="Li W.J."/>
            <person name="Hedlund B.P."/>
        </authorList>
    </citation>
    <scope>NUCLEOTIDE SEQUENCE [LARGE SCALE GENOMIC DNA]</scope>
    <source>
        <strain evidence="11 12">YIM 72310</strain>
    </source>
</reference>
<keyword evidence="7 9" id="KW-1133">Transmembrane helix</keyword>
<dbReference type="RefSeq" id="WP_270057262.1">
    <property type="nucleotide sequence ID" value="NZ_CP115149.1"/>
</dbReference>
<keyword evidence="8 9" id="KW-0472">Membrane</keyword>
<dbReference type="InterPro" id="IPR023298">
    <property type="entry name" value="ATPase_P-typ_TM_dom_sf"/>
</dbReference>
<evidence type="ECO:0000256" key="7">
    <source>
        <dbReference type="ARBA" id="ARBA00022989"/>
    </source>
</evidence>
<dbReference type="Pfam" id="PF00690">
    <property type="entry name" value="Cation_ATPase_N"/>
    <property type="match status" value="1"/>
</dbReference>
<dbReference type="PRINTS" id="PR00119">
    <property type="entry name" value="CATATPASE"/>
</dbReference>
<dbReference type="InterPro" id="IPR023214">
    <property type="entry name" value="HAD_sf"/>
</dbReference>
<evidence type="ECO:0000256" key="1">
    <source>
        <dbReference type="ARBA" id="ARBA00004141"/>
    </source>
</evidence>
<dbReference type="Pfam" id="PF13246">
    <property type="entry name" value="Cation_ATPase"/>
    <property type="match status" value="1"/>
</dbReference>
<dbReference type="InterPro" id="IPR044492">
    <property type="entry name" value="P_typ_ATPase_HD_dom"/>
</dbReference>
<evidence type="ECO:0000256" key="5">
    <source>
        <dbReference type="ARBA" id="ARBA00022840"/>
    </source>
</evidence>
<dbReference type="InterPro" id="IPR018303">
    <property type="entry name" value="ATPase_P-typ_P_site"/>
</dbReference>
<protein>
    <submittedName>
        <fullName evidence="11">HAD-IC family P-type ATPase</fullName>
    </submittedName>
</protein>
<dbReference type="InterPro" id="IPR059000">
    <property type="entry name" value="ATPase_P-type_domA"/>
</dbReference>
<dbReference type="InterPro" id="IPR004014">
    <property type="entry name" value="ATPase_P-typ_cation-transptr_N"/>
</dbReference>
<feature type="transmembrane region" description="Helical" evidence="9">
    <location>
        <begin position="66"/>
        <end position="84"/>
    </location>
</feature>
<dbReference type="SFLD" id="SFLDG00002">
    <property type="entry name" value="C1.7:_P-type_atpase_like"/>
    <property type="match status" value="1"/>
</dbReference>
<evidence type="ECO:0000256" key="3">
    <source>
        <dbReference type="ARBA" id="ARBA00022692"/>
    </source>
</evidence>
<keyword evidence="4" id="KW-0547">Nucleotide-binding</keyword>
<dbReference type="SUPFAM" id="SSF81665">
    <property type="entry name" value="Calcium ATPase, transmembrane domain M"/>
    <property type="match status" value="1"/>
</dbReference>
<name>A0ABY7M9H0_9CHLR</name>
<feature type="transmembrane region" description="Helical" evidence="9">
    <location>
        <begin position="819"/>
        <end position="839"/>
    </location>
</feature>
<evidence type="ECO:0000256" key="6">
    <source>
        <dbReference type="ARBA" id="ARBA00022967"/>
    </source>
</evidence>
<dbReference type="Gene3D" id="2.70.150.10">
    <property type="entry name" value="Calcium-transporting ATPase, cytoplasmic transduction domain A"/>
    <property type="match status" value="1"/>
</dbReference>
<evidence type="ECO:0000256" key="2">
    <source>
        <dbReference type="ARBA" id="ARBA00005675"/>
    </source>
</evidence>
<dbReference type="PRINTS" id="PR00120">
    <property type="entry name" value="HATPASE"/>
</dbReference>
<dbReference type="InterPro" id="IPR001757">
    <property type="entry name" value="P_typ_ATPase"/>
</dbReference>
<evidence type="ECO:0000256" key="8">
    <source>
        <dbReference type="ARBA" id="ARBA00023136"/>
    </source>
</evidence>
<dbReference type="NCBIfam" id="TIGR01494">
    <property type="entry name" value="ATPase_P-type"/>
    <property type="match status" value="2"/>
</dbReference>
<sequence>MLPAGEGAPAPPPWHALPLPEVEARLGTGPHGLPAAEAASRLARFGPNELEPAPPTPWYITLLRQFRSPVIYILLAAALVTLVLRDVVDAAVIAAVLLLNASIGFTQERRAERSVRALMSLVAPRARVLRDGHEREIEGRDVVPGDLVLLESGMRVPADIRLVQVTGLVIDQSLLTGESEGVARHADPVDEAAPIADRACMAYSGSIVVRGRGRGYAVATGMATELGAIAGSIREQATPQTPLQERMERFARTIGVIVALGALVSFLLGVAVGESPSQMFKVAVALAVAVVPEGLPVVFTVALALGVRRMARRNAIIRKLPAVETLGSTTVIGTDKTGTLTENRMTVRELWTPGGARPLPPPGPGAAPIDLTPPERLLLIAGVMTNEADAFLAGDVYETSGDPTEAALLLAAIAAGMEPAELRAAPVLLDIPFESERQYSTSCRDFEGAPTWFVKGAPERLLERSTAMLTPSGPVPLDREAVLAAAHELASRGHRVLAMAYRALEAPPGPDDHPEGLVFLGLQAMMDPPRPGVREAIAGCRDAGIRVVMITGDHAATASAIAAELGIAPPGAPVLPGPEVDRLSDDDLRERLRETAVVARAAPEHKLRVVQALRADGHVVAVTGDGVNDAPALRAADIGVAMGRSGTDVAREAADMVLADDNFVTIYAAVEEGRVTFENVRKVTFFLVSNGAVLLVVILAAVLFQWPLPMVAAQLLWLNLVTSGIQDLALAFEPGEKDVLKFPPRRRSDGIISPLLWERTVVAGIPRLIGTLALFRWELDHGASLESAQTVALTTMVLFQAFHLGNVRSERQSAFTRSPFLNPFLLIGTIAALSLHVAALYLPPTQFVLRVEPLSFEAWWRMIAVASTILLAVEAHKLWVRRFGPVYRLFVRRAAVSSTA</sequence>
<dbReference type="EMBL" id="CP115149">
    <property type="protein sequence ID" value="WBL36745.1"/>
    <property type="molecule type" value="Genomic_DNA"/>
</dbReference>
<dbReference type="InterPro" id="IPR023299">
    <property type="entry name" value="ATPase_P-typ_cyto_dom_N"/>
</dbReference>
<dbReference type="SUPFAM" id="SSF81653">
    <property type="entry name" value="Calcium ATPase, transduction domain A"/>
    <property type="match status" value="1"/>
</dbReference>
<evidence type="ECO:0000259" key="10">
    <source>
        <dbReference type="SMART" id="SM00831"/>
    </source>
</evidence>
<dbReference type="Pfam" id="PF00689">
    <property type="entry name" value="Cation_ATPase_C"/>
    <property type="match status" value="1"/>
</dbReference>
<evidence type="ECO:0000256" key="4">
    <source>
        <dbReference type="ARBA" id="ARBA00022741"/>
    </source>
</evidence>
<dbReference type="Gene3D" id="3.40.50.1000">
    <property type="entry name" value="HAD superfamily/HAD-like"/>
    <property type="match status" value="1"/>
</dbReference>
<accession>A0ABY7M9H0</accession>
<organism evidence="11 12">
    <name type="scientific">Tepidiforma flava</name>
    <dbReference type="NCBI Taxonomy" id="3004094"/>
    <lineage>
        <taxon>Bacteria</taxon>
        <taxon>Bacillati</taxon>
        <taxon>Chloroflexota</taxon>
        <taxon>Tepidiformia</taxon>
        <taxon>Tepidiformales</taxon>
        <taxon>Tepidiformaceae</taxon>
        <taxon>Tepidiforma</taxon>
    </lineage>
</organism>
<keyword evidence="5" id="KW-0067">ATP-binding</keyword>
<comment type="subcellular location">
    <subcellularLocation>
        <location evidence="1">Membrane</location>
        <topology evidence="1">Multi-pass membrane protein</topology>
    </subcellularLocation>
</comment>